<keyword evidence="4" id="KW-0804">Transcription</keyword>
<dbReference type="AlphaFoldDB" id="A0A0A7ELM4"/>
<dbReference type="GO" id="GO:0003700">
    <property type="term" value="F:DNA-binding transcription factor activity"/>
    <property type="evidence" value="ECO:0007669"/>
    <property type="project" value="InterPro"/>
</dbReference>
<comment type="similarity">
    <text evidence="1">Belongs to the LysR transcriptional regulatory family.</text>
</comment>
<dbReference type="PANTHER" id="PTHR30537:SF10">
    <property type="entry name" value="TRANSCRIPTIONAL REGULATOR-RELATED"/>
    <property type="match status" value="1"/>
</dbReference>
<dbReference type="GO" id="GO:0043565">
    <property type="term" value="F:sequence-specific DNA binding"/>
    <property type="evidence" value="ECO:0007669"/>
    <property type="project" value="TreeGrafter"/>
</dbReference>
<dbReference type="Pfam" id="PF00126">
    <property type="entry name" value="HTH_1"/>
    <property type="match status" value="1"/>
</dbReference>
<gene>
    <name evidence="6" type="ORF">OM33_21190</name>
</gene>
<dbReference type="OrthoDB" id="9786526at2"/>
<evidence type="ECO:0000313" key="7">
    <source>
        <dbReference type="Proteomes" id="UP000030341"/>
    </source>
</evidence>
<protein>
    <submittedName>
        <fullName evidence="6">LysR family transcriptional regulator</fullName>
    </submittedName>
</protein>
<dbReference type="SUPFAM" id="SSF46785">
    <property type="entry name" value="Winged helix' DNA-binding domain"/>
    <property type="match status" value="1"/>
</dbReference>
<feature type="domain" description="HTH lysR-type" evidence="5">
    <location>
        <begin position="1"/>
        <end position="58"/>
    </location>
</feature>
<dbReference type="RefSeq" id="WP_040136600.1">
    <property type="nucleotide sequence ID" value="NZ_CP009889.1"/>
</dbReference>
<dbReference type="InterPro" id="IPR000847">
    <property type="entry name" value="LysR_HTH_N"/>
</dbReference>
<keyword evidence="3" id="KW-0238">DNA-binding</keyword>
<keyword evidence="7" id="KW-1185">Reference proteome</keyword>
<accession>A0A0A7ELM4</accession>
<evidence type="ECO:0000256" key="4">
    <source>
        <dbReference type="ARBA" id="ARBA00023163"/>
    </source>
</evidence>
<reference evidence="6 7" key="1">
    <citation type="submission" date="2014-11" db="EMBL/GenBank/DDBJ databases">
        <title>Complete Genome Sequence of Pseudoalteromonas sp. Strain OCN003 Isolated from Kaneohe Bay, Oahu, Hawaii.</title>
        <authorList>
            <person name="Beurmann S."/>
            <person name="Videau P."/>
            <person name="Ushijima B."/>
            <person name="Smith A.M."/>
            <person name="Aeby G.S."/>
            <person name="Callahan S.M."/>
            <person name="Belcaid M."/>
        </authorList>
    </citation>
    <scope>NUCLEOTIDE SEQUENCE [LARGE SCALE GENOMIC DNA]</scope>
    <source>
        <strain evidence="6 7">OCN003</strain>
    </source>
</reference>
<evidence type="ECO:0000259" key="5">
    <source>
        <dbReference type="PROSITE" id="PS50931"/>
    </source>
</evidence>
<dbReference type="InterPro" id="IPR036388">
    <property type="entry name" value="WH-like_DNA-bd_sf"/>
</dbReference>
<dbReference type="Pfam" id="PF03466">
    <property type="entry name" value="LysR_substrate"/>
    <property type="match status" value="1"/>
</dbReference>
<evidence type="ECO:0000256" key="3">
    <source>
        <dbReference type="ARBA" id="ARBA00023125"/>
    </source>
</evidence>
<dbReference type="STRING" id="1348114.OM33_21190"/>
<dbReference type="HOGENOM" id="CLU_039613_16_2_6"/>
<dbReference type="Gene3D" id="3.40.190.290">
    <property type="match status" value="1"/>
</dbReference>
<dbReference type="SUPFAM" id="SSF53850">
    <property type="entry name" value="Periplasmic binding protein-like II"/>
    <property type="match status" value="1"/>
</dbReference>
<dbReference type="FunFam" id="1.10.10.10:FF:000001">
    <property type="entry name" value="LysR family transcriptional regulator"/>
    <property type="match status" value="1"/>
</dbReference>
<dbReference type="EMBL" id="CP009889">
    <property type="protein sequence ID" value="AIY67529.1"/>
    <property type="molecule type" value="Genomic_DNA"/>
</dbReference>
<keyword evidence="2" id="KW-0805">Transcription regulation</keyword>
<dbReference type="KEGG" id="pseo:OM33_21190"/>
<evidence type="ECO:0000256" key="1">
    <source>
        <dbReference type="ARBA" id="ARBA00009437"/>
    </source>
</evidence>
<evidence type="ECO:0000313" key="6">
    <source>
        <dbReference type="EMBL" id="AIY67529.1"/>
    </source>
</evidence>
<evidence type="ECO:0000256" key="2">
    <source>
        <dbReference type="ARBA" id="ARBA00023015"/>
    </source>
</evidence>
<dbReference type="PROSITE" id="PS50931">
    <property type="entry name" value="HTH_LYSR"/>
    <property type="match status" value="1"/>
</dbReference>
<proteinExistence type="inferred from homology"/>
<dbReference type="PANTHER" id="PTHR30537">
    <property type="entry name" value="HTH-TYPE TRANSCRIPTIONAL REGULATOR"/>
    <property type="match status" value="1"/>
</dbReference>
<dbReference type="Proteomes" id="UP000030341">
    <property type="component" value="Chromosome 2"/>
</dbReference>
<dbReference type="GO" id="GO:0006351">
    <property type="term" value="P:DNA-templated transcription"/>
    <property type="evidence" value="ECO:0007669"/>
    <property type="project" value="TreeGrafter"/>
</dbReference>
<name>A0A0A7ELM4_9GAMM</name>
<dbReference type="Gene3D" id="1.10.10.10">
    <property type="entry name" value="Winged helix-like DNA-binding domain superfamily/Winged helix DNA-binding domain"/>
    <property type="match status" value="1"/>
</dbReference>
<sequence>MDWAGVSEFVAVAETQSFTAAASKQGVSVVYVSRKVNALEQRLGVKLLKRTTRKVSLTEMGQQFYYDCKPLVEGLAQAELNVSNIQHGIAGQIRVTAPVTYGERYIAPLVNAFLALHANIEIDLILTNQKLDLIDGGIDIAIRLGHLSDSNLIAKKLATRQMFVCASPKYIEKYGEPHTLSELNLHQCLVGSNNYWRFLYQGKARNLRVTGRLKCNSGVSLLDAAISGLGLAQLPDYYVGEALKCGDLVEVLPSYRDKEEGIWALYGHNRALPSKLDLFIRFLQENIKKPA</sequence>
<dbReference type="eggNOG" id="COG0583">
    <property type="taxonomic scope" value="Bacteria"/>
</dbReference>
<dbReference type="InterPro" id="IPR036390">
    <property type="entry name" value="WH_DNA-bd_sf"/>
</dbReference>
<dbReference type="InterPro" id="IPR058163">
    <property type="entry name" value="LysR-type_TF_proteobact-type"/>
</dbReference>
<dbReference type="InterPro" id="IPR005119">
    <property type="entry name" value="LysR_subst-bd"/>
</dbReference>
<organism evidence="6 7">
    <name type="scientific">Pseudoalteromonas piratica</name>
    <dbReference type="NCBI Taxonomy" id="1348114"/>
    <lineage>
        <taxon>Bacteria</taxon>
        <taxon>Pseudomonadati</taxon>
        <taxon>Pseudomonadota</taxon>
        <taxon>Gammaproteobacteria</taxon>
        <taxon>Alteromonadales</taxon>
        <taxon>Pseudoalteromonadaceae</taxon>
        <taxon>Pseudoalteromonas</taxon>
    </lineage>
</organism>
<dbReference type="FunFam" id="3.40.190.290:FF:000001">
    <property type="entry name" value="Transcriptional regulator, LysR family"/>
    <property type="match status" value="1"/>
</dbReference>